<dbReference type="AlphaFoldDB" id="A0A409XZI2"/>
<dbReference type="GO" id="GO:0000149">
    <property type="term" value="F:SNARE binding"/>
    <property type="evidence" value="ECO:0007669"/>
    <property type="project" value="TreeGrafter"/>
</dbReference>
<dbReference type="Pfam" id="PF04815">
    <property type="entry name" value="Sec23_helical"/>
    <property type="match status" value="1"/>
</dbReference>
<comment type="similarity">
    <text evidence="1">Belongs to the SEC23/SEC24 family. SEC24 subfamily.</text>
</comment>
<protein>
    <submittedName>
        <fullName evidence="9">Uncharacterized protein</fullName>
    </submittedName>
</protein>
<evidence type="ECO:0000256" key="1">
    <source>
        <dbReference type="ARBA" id="ARBA00008334"/>
    </source>
</evidence>
<dbReference type="Gene3D" id="1.20.120.730">
    <property type="entry name" value="Sec23/Sec24 helical domain"/>
    <property type="match status" value="1"/>
</dbReference>
<dbReference type="InterPro" id="IPR050550">
    <property type="entry name" value="SEC23_SEC24_subfamily"/>
</dbReference>
<evidence type="ECO:0000259" key="5">
    <source>
        <dbReference type="Pfam" id="PF04810"/>
    </source>
</evidence>
<accession>A0A409XZI2</accession>
<keyword evidence="10" id="KW-1185">Reference proteome</keyword>
<feature type="domain" description="Sec23/Sec24 trunk" evidence="6">
    <location>
        <begin position="224"/>
        <end position="460"/>
    </location>
</feature>
<dbReference type="GO" id="GO:0008270">
    <property type="term" value="F:zinc ion binding"/>
    <property type="evidence" value="ECO:0007669"/>
    <property type="project" value="InterPro"/>
</dbReference>
<feature type="domain" description="Sec23/Sec24 helical" evidence="7">
    <location>
        <begin position="560"/>
        <end position="660"/>
    </location>
</feature>
<dbReference type="FunCoup" id="A0A409XZI2">
    <property type="interactions" value="571"/>
</dbReference>
<dbReference type="InterPro" id="IPR036180">
    <property type="entry name" value="Gelsolin-like_dom_sf"/>
</dbReference>
<dbReference type="Pfam" id="PF04811">
    <property type="entry name" value="Sec23_trunk"/>
    <property type="match status" value="1"/>
</dbReference>
<proteinExistence type="inferred from homology"/>
<feature type="domain" description="Zinc finger Sec23/Sec24-type" evidence="5">
    <location>
        <begin position="126"/>
        <end position="164"/>
    </location>
</feature>
<evidence type="ECO:0000256" key="2">
    <source>
        <dbReference type="ARBA" id="ARBA00022448"/>
    </source>
</evidence>
<dbReference type="SUPFAM" id="SSF81811">
    <property type="entry name" value="Helical domain of Sec23/24"/>
    <property type="match status" value="1"/>
</dbReference>
<dbReference type="GO" id="GO:0030127">
    <property type="term" value="C:COPII vesicle coat"/>
    <property type="evidence" value="ECO:0007669"/>
    <property type="project" value="InterPro"/>
</dbReference>
<dbReference type="InterPro" id="IPR036175">
    <property type="entry name" value="Sec23/24_helical_dom_sf"/>
</dbReference>
<dbReference type="Pfam" id="PF04810">
    <property type="entry name" value="zf-Sec23_Sec24"/>
    <property type="match status" value="1"/>
</dbReference>
<keyword evidence="3" id="KW-0653">Protein transport</keyword>
<evidence type="ECO:0000259" key="7">
    <source>
        <dbReference type="Pfam" id="PF04815"/>
    </source>
</evidence>
<dbReference type="GO" id="GO:0090110">
    <property type="term" value="P:COPII-coated vesicle cargo loading"/>
    <property type="evidence" value="ECO:0007669"/>
    <property type="project" value="TreeGrafter"/>
</dbReference>
<dbReference type="GO" id="GO:0070971">
    <property type="term" value="C:endoplasmic reticulum exit site"/>
    <property type="evidence" value="ECO:0007669"/>
    <property type="project" value="TreeGrafter"/>
</dbReference>
<feature type="region of interest" description="Disordered" evidence="4">
    <location>
        <begin position="1"/>
        <end position="21"/>
    </location>
</feature>
<dbReference type="InterPro" id="IPR029006">
    <property type="entry name" value="ADF-H/Gelsolin-like_dom_sf"/>
</dbReference>
<dbReference type="SUPFAM" id="SSF82754">
    <property type="entry name" value="C-terminal, gelsolin-like domain of Sec23/24"/>
    <property type="match status" value="1"/>
</dbReference>
<dbReference type="Gene3D" id="3.40.20.10">
    <property type="entry name" value="Severin"/>
    <property type="match status" value="1"/>
</dbReference>
<dbReference type="SUPFAM" id="SSF82919">
    <property type="entry name" value="Zn-finger domain of Sec23/24"/>
    <property type="match status" value="1"/>
</dbReference>
<comment type="caution">
    <text evidence="9">The sequence shown here is derived from an EMBL/GenBank/DDBJ whole genome shotgun (WGS) entry which is preliminary data.</text>
</comment>
<evidence type="ECO:0000259" key="6">
    <source>
        <dbReference type="Pfam" id="PF04811"/>
    </source>
</evidence>
<dbReference type="STRING" id="231916.A0A409XZI2"/>
<dbReference type="PANTHER" id="PTHR13803:SF4">
    <property type="entry name" value="SECRETORY 24CD, ISOFORM C"/>
    <property type="match status" value="1"/>
</dbReference>
<dbReference type="SUPFAM" id="SSF53300">
    <property type="entry name" value="vWA-like"/>
    <property type="match status" value="1"/>
</dbReference>
<keyword evidence="2" id="KW-0813">Transport</keyword>
<evidence type="ECO:0000313" key="10">
    <source>
        <dbReference type="Proteomes" id="UP000284706"/>
    </source>
</evidence>
<evidence type="ECO:0000313" key="9">
    <source>
        <dbReference type="EMBL" id="PPQ96123.1"/>
    </source>
</evidence>
<organism evidence="9 10">
    <name type="scientific">Gymnopilus dilepis</name>
    <dbReference type="NCBI Taxonomy" id="231916"/>
    <lineage>
        <taxon>Eukaryota</taxon>
        <taxon>Fungi</taxon>
        <taxon>Dikarya</taxon>
        <taxon>Basidiomycota</taxon>
        <taxon>Agaricomycotina</taxon>
        <taxon>Agaricomycetes</taxon>
        <taxon>Agaricomycetidae</taxon>
        <taxon>Agaricales</taxon>
        <taxon>Agaricineae</taxon>
        <taxon>Hymenogastraceae</taxon>
        <taxon>Gymnopilus</taxon>
    </lineage>
</organism>
<evidence type="ECO:0000256" key="4">
    <source>
        <dbReference type="SAM" id="MobiDB-lite"/>
    </source>
</evidence>
<dbReference type="InParanoid" id="A0A409XZI2"/>
<sequence>MYPHSNHIPQPPHSAGLDYKGLRPRIDPAQVPSPIDAIENDRQIWETKVYTTLPGTHAPLSTSDFVAVDQGNSSPKFIRVSTWNMPNTSRVASDCHIPIAAIIQPFAELDPREEPVPVIDMGTIGPPRCSKCRAYINPWCTWTSGGVRWKCNLCSHETEVPTDYFCNLDSNMLRLDHLERPELNKGTVDFDVTTCEEYWAQNPPPHIVSPYFSVEGQPEGSRPPAPLDYIFAFDVSNEAVISGFLQSACNALQNILYGNVDFPASSRVAIVTYDRVLHFYDLTSDITQMLVVADLDEVFLPTRTIFTDPSIRRPAIENLLASIPSQFADSPSTDSCLGSAIRGALAGLAGRGGHVVLFQSALATVGAGALPLTPPLESSLYDTDKEKTLHAPRSETWISIAEECAEEGVGVSMFLAPSKYMDTGSVCIVSTRTGGEVFWHPRFSPERDGFVMQDQLRRLVSRMQGFNCMVKVRCSYGLQVKEHYGAFSQSSPTELTFAQLSADNAFTVELDVTRTISTRAYAYLQCAALYTTVDGRRRVRLVNLATNVVELAGSVFQYADMDAVICHFAKEAMAGMAQHRTLLIREELTEKCAAIHLGYRTQCAAATRSTQLIIPEAFRALAAFTLALQKTKPLKARQVSSDVRNYHIHRILSMSARTLMHYLYPRLLALHDLDDTIALPQMVTNEDGTQSERILMPSCMRDSYYFMEAHGIYLIDNEECMIFWVGASASPQLLNDLFGVDDINLIDSHLHTLPILPSRLSKQVHNILAHRFAERGRLVKMYIARQNLDAAEIEFSDMLVEDQNNGAMSYFNYLALVHKQISSVLNNGGTFGGGGGIRGSPW</sequence>
<dbReference type="GO" id="GO:0006886">
    <property type="term" value="P:intracellular protein transport"/>
    <property type="evidence" value="ECO:0007669"/>
    <property type="project" value="InterPro"/>
</dbReference>
<dbReference type="SUPFAM" id="SSF81995">
    <property type="entry name" value="beta-sandwich domain of Sec23/24"/>
    <property type="match status" value="1"/>
</dbReference>
<gene>
    <name evidence="9" type="ORF">CVT26_004758</name>
</gene>
<dbReference type="EMBL" id="NHYE01001394">
    <property type="protein sequence ID" value="PPQ96123.1"/>
    <property type="molecule type" value="Genomic_DNA"/>
</dbReference>
<dbReference type="InterPro" id="IPR036174">
    <property type="entry name" value="Znf_Sec23_Sec24_sf"/>
</dbReference>
<dbReference type="InterPro" id="IPR036465">
    <property type="entry name" value="vWFA_dom_sf"/>
</dbReference>
<dbReference type="InterPro" id="IPR012990">
    <property type="entry name" value="Beta-sandwich_Sec23_24"/>
</dbReference>
<dbReference type="Gene3D" id="2.30.30.380">
    <property type="entry name" value="Zn-finger domain of Sec23/24"/>
    <property type="match status" value="1"/>
</dbReference>
<dbReference type="Pfam" id="PF08033">
    <property type="entry name" value="Sec23_BS"/>
    <property type="match status" value="1"/>
</dbReference>
<reference evidence="9 10" key="1">
    <citation type="journal article" date="2018" name="Evol. Lett.">
        <title>Horizontal gene cluster transfer increased hallucinogenic mushroom diversity.</title>
        <authorList>
            <person name="Reynolds H.T."/>
            <person name="Vijayakumar V."/>
            <person name="Gluck-Thaler E."/>
            <person name="Korotkin H.B."/>
            <person name="Matheny P.B."/>
            <person name="Slot J.C."/>
        </authorList>
    </citation>
    <scope>NUCLEOTIDE SEQUENCE [LARGE SCALE GENOMIC DNA]</scope>
    <source>
        <strain evidence="9 10">SRW20</strain>
    </source>
</reference>
<dbReference type="Gene3D" id="2.60.40.1670">
    <property type="entry name" value="beta-sandwich domain of Sec23/24"/>
    <property type="match status" value="1"/>
</dbReference>
<dbReference type="OrthoDB" id="49016at2759"/>
<evidence type="ECO:0000259" key="8">
    <source>
        <dbReference type="Pfam" id="PF08033"/>
    </source>
</evidence>
<feature type="domain" description="Sec23/Sec24 beta-sandwich" evidence="8">
    <location>
        <begin position="465"/>
        <end position="548"/>
    </location>
</feature>
<evidence type="ECO:0000256" key="3">
    <source>
        <dbReference type="ARBA" id="ARBA00022927"/>
    </source>
</evidence>
<dbReference type="Proteomes" id="UP000284706">
    <property type="component" value="Unassembled WGS sequence"/>
</dbReference>
<name>A0A409XZI2_9AGAR</name>
<dbReference type="PANTHER" id="PTHR13803">
    <property type="entry name" value="SEC24-RELATED PROTEIN"/>
    <property type="match status" value="1"/>
</dbReference>
<dbReference type="InterPro" id="IPR006895">
    <property type="entry name" value="Znf_Sec23_Sec24"/>
</dbReference>
<dbReference type="InterPro" id="IPR006896">
    <property type="entry name" value="Sec23/24_trunk_dom"/>
</dbReference>
<dbReference type="InterPro" id="IPR006900">
    <property type="entry name" value="Sec23/24_helical_dom"/>
</dbReference>
<dbReference type="Gene3D" id="3.40.50.410">
    <property type="entry name" value="von Willebrand factor, type A domain"/>
    <property type="match status" value="1"/>
</dbReference>